<dbReference type="InterPro" id="IPR003033">
    <property type="entry name" value="SCP2_sterol-bd_dom"/>
</dbReference>
<dbReference type="InterPro" id="IPR036527">
    <property type="entry name" value="SCP2_sterol-bd_dom_sf"/>
</dbReference>
<dbReference type="RefSeq" id="WP_089357300.1">
    <property type="nucleotide sequence ID" value="NZ_FZPD01000004.1"/>
</dbReference>
<dbReference type="AlphaFoldDB" id="A0A239KFZ6"/>
<dbReference type="Proteomes" id="UP000198393">
    <property type="component" value="Unassembled WGS sequence"/>
</dbReference>
<evidence type="ECO:0000313" key="2">
    <source>
        <dbReference type="EMBL" id="SNT16563.1"/>
    </source>
</evidence>
<dbReference type="OrthoDB" id="9804656at2"/>
<name>A0A239KFZ6_EKHLU</name>
<dbReference type="Gene3D" id="3.30.1050.10">
    <property type="entry name" value="SCP2 sterol-binding domain"/>
    <property type="match status" value="1"/>
</dbReference>
<evidence type="ECO:0000259" key="1">
    <source>
        <dbReference type="Pfam" id="PF02036"/>
    </source>
</evidence>
<accession>A0A239KFZ6</accession>
<protein>
    <submittedName>
        <fullName evidence="2">SCP-2 sterol transfer family protein</fullName>
    </submittedName>
</protein>
<sequence length="98" mass="10750">MTLEEITGKIQKLADKHSGQFQGKANFKFDEGVVHLDDTVSPTVVVNEERDAPFAVKMTAENFNKILTGDLNVMMAFMSGKLKIEGDKGAAMKLTALF</sequence>
<dbReference type="Pfam" id="PF02036">
    <property type="entry name" value="SCP2"/>
    <property type="match status" value="1"/>
</dbReference>
<dbReference type="SUPFAM" id="SSF55718">
    <property type="entry name" value="SCP-like"/>
    <property type="match status" value="1"/>
</dbReference>
<reference evidence="2 3" key="1">
    <citation type="submission" date="2017-06" db="EMBL/GenBank/DDBJ databases">
        <authorList>
            <person name="Kim H.J."/>
            <person name="Triplett B.A."/>
        </authorList>
    </citation>
    <scope>NUCLEOTIDE SEQUENCE [LARGE SCALE GENOMIC DNA]</scope>
    <source>
        <strain evidence="2 3">DSM 19307</strain>
    </source>
</reference>
<keyword evidence="3" id="KW-1185">Reference proteome</keyword>
<evidence type="ECO:0000313" key="3">
    <source>
        <dbReference type="Proteomes" id="UP000198393"/>
    </source>
</evidence>
<feature type="domain" description="SCP2" evidence="1">
    <location>
        <begin position="43"/>
        <end position="98"/>
    </location>
</feature>
<dbReference type="EMBL" id="FZPD01000004">
    <property type="protein sequence ID" value="SNT16563.1"/>
    <property type="molecule type" value="Genomic_DNA"/>
</dbReference>
<organism evidence="2 3">
    <name type="scientific">Ekhidna lutea</name>
    <dbReference type="NCBI Taxonomy" id="447679"/>
    <lineage>
        <taxon>Bacteria</taxon>
        <taxon>Pseudomonadati</taxon>
        <taxon>Bacteroidota</taxon>
        <taxon>Cytophagia</taxon>
        <taxon>Cytophagales</taxon>
        <taxon>Reichenbachiellaceae</taxon>
        <taxon>Ekhidna</taxon>
    </lineage>
</organism>
<gene>
    <name evidence="2" type="ORF">SAMN05421640_2605</name>
</gene>
<proteinExistence type="predicted"/>